<dbReference type="Proteomes" id="UP000251075">
    <property type="component" value="Unassembled WGS sequence"/>
</dbReference>
<keyword evidence="5" id="KW-1185">Reference proteome</keyword>
<protein>
    <submittedName>
        <fullName evidence="4">Trans-aconitate 2-methyltransferase</fullName>
        <ecNumber evidence="4">2.1.1.144</ecNumber>
    </submittedName>
</protein>
<dbReference type="RefSeq" id="WP_112142115.1">
    <property type="nucleotide sequence ID" value="NZ_PGTO01000001.1"/>
</dbReference>
<keyword evidence="2 4" id="KW-0808">Transferase</keyword>
<dbReference type="Gene3D" id="3.40.50.150">
    <property type="entry name" value="Vaccinia Virus protein VP39"/>
    <property type="match status" value="1"/>
</dbReference>
<evidence type="ECO:0000313" key="5">
    <source>
        <dbReference type="Proteomes" id="UP000251075"/>
    </source>
</evidence>
<proteinExistence type="predicted"/>
<comment type="caution">
    <text evidence="4">The sequence shown here is derived from an EMBL/GenBank/DDBJ whole genome shotgun (WGS) entry which is preliminary data.</text>
</comment>
<evidence type="ECO:0000259" key="3">
    <source>
        <dbReference type="Pfam" id="PF13649"/>
    </source>
</evidence>
<dbReference type="SUPFAM" id="SSF53335">
    <property type="entry name" value="S-adenosyl-L-methionine-dependent methyltransferases"/>
    <property type="match status" value="1"/>
</dbReference>
<dbReference type="Gene3D" id="1.10.150.290">
    <property type="entry name" value="S-adenosyl-L-methionine-dependent methyltransferases"/>
    <property type="match status" value="1"/>
</dbReference>
<dbReference type="AlphaFoldDB" id="A0A364P3H6"/>
<dbReference type="EMBL" id="PGTO01000001">
    <property type="protein sequence ID" value="RAU23883.1"/>
    <property type="molecule type" value="Genomic_DNA"/>
</dbReference>
<dbReference type="GO" id="GO:0032259">
    <property type="term" value="P:methylation"/>
    <property type="evidence" value="ECO:0007669"/>
    <property type="project" value="UniProtKB-KW"/>
</dbReference>
<evidence type="ECO:0000256" key="1">
    <source>
        <dbReference type="ARBA" id="ARBA00022603"/>
    </source>
</evidence>
<sequence>MAWDPKLYSAFAQPRLRPALDMMSRIETESPSRVVDLGCGTGNITRLLKQRWPGAQVTGIDSSPEMLATARDGGGGVAYHLGDMGAWRAEGPVDVLFSNAALHWLGGHDTLFPRLMSMVAPGGTLAVQVPHNHYAASHALMAEAAAAGPWRDVLSPLAGRFPVGEPSLYYDLLSPLAASLDIWETEYLHVLEGDNPVVAWTMGTALRPLLAAVENNPEWRDGFLADYSARIAQAYRPRSDGKTLLPFRRLFMVARR</sequence>
<dbReference type="EC" id="2.1.1.144" evidence="4"/>
<gene>
    <name evidence="4" type="ORF">CU669_02055</name>
</gene>
<keyword evidence="1 4" id="KW-0489">Methyltransferase</keyword>
<reference evidence="4 5" key="1">
    <citation type="submission" date="2017-11" db="EMBL/GenBank/DDBJ databases">
        <title>Draft genome sequence of magnetotactic bacterium Magnetospirillum kuznetsovii LBB-42.</title>
        <authorList>
            <person name="Grouzdev D.S."/>
            <person name="Rysina M.S."/>
            <person name="Baslerov R.V."/>
            <person name="Koziaeva V."/>
        </authorList>
    </citation>
    <scope>NUCLEOTIDE SEQUENCE [LARGE SCALE GENOMIC DNA]</scope>
    <source>
        <strain evidence="4 5">LBB-42</strain>
    </source>
</reference>
<dbReference type="InterPro" id="IPR029063">
    <property type="entry name" value="SAM-dependent_MTases_sf"/>
</dbReference>
<name>A0A364P3H6_9PROT</name>
<dbReference type="PANTHER" id="PTHR43861:SF1">
    <property type="entry name" value="TRANS-ACONITATE 2-METHYLTRANSFERASE"/>
    <property type="match status" value="1"/>
</dbReference>
<dbReference type="Pfam" id="PF13649">
    <property type="entry name" value="Methyltransf_25"/>
    <property type="match status" value="1"/>
</dbReference>
<dbReference type="InterPro" id="IPR041698">
    <property type="entry name" value="Methyltransf_25"/>
</dbReference>
<dbReference type="CDD" id="cd02440">
    <property type="entry name" value="AdoMet_MTases"/>
    <property type="match status" value="1"/>
</dbReference>
<organism evidence="4 5">
    <name type="scientific">Paramagnetospirillum kuznetsovii</name>
    <dbReference type="NCBI Taxonomy" id="2053833"/>
    <lineage>
        <taxon>Bacteria</taxon>
        <taxon>Pseudomonadati</taxon>
        <taxon>Pseudomonadota</taxon>
        <taxon>Alphaproteobacteria</taxon>
        <taxon>Rhodospirillales</taxon>
        <taxon>Magnetospirillaceae</taxon>
        <taxon>Paramagnetospirillum</taxon>
    </lineage>
</organism>
<evidence type="ECO:0000256" key="2">
    <source>
        <dbReference type="ARBA" id="ARBA00022679"/>
    </source>
</evidence>
<dbReference type="GO" id="GO:0030798">
    <property type="term" value="F:trans-aconitate 2-methyltransferase activity"/>
    <property type="evidence" value="ECO:0007669"/>
    <property type="project" value="UniProtKB-EC"/>
</dbReference>
<dbReference type="InterPro" id="IPR023149">
    <property type="entry name" value="Trans_acon_MeTrfase_C"/>
</dbReference>
<dbReference type="OrthoDB" id="9795085at2"/>
<evidence type="ECO:0000313" key="4">
    <source>
        <dbReference type="EMBL" id="RAU23883.1"/>
    </source>
</evidence>
<dbReference type="PANTHER" id="PTHR43861">
    <property type="entry name" value="TRANS-ACONITATE 2-METHYLTRANSFERASE-RELATED"/>
    <property type="match status" value="1"/>
</dbReference>
<feature type="domain" description="Methyltransferase" evidence="3">
    <location>
        <begin position="34"/>
        <end position="123"/>
    </location>
</feature>
<accession>A0A364P3H6</accession>